<dbReference type="EMBL" id="JYDV01000003">
    <property type="protein sequence ID" value="KRZ45326.1"/>
    <property type="molecule type" value="Genomic_DNA"/>
</dbReference>
<proteinExistence type="predicted"/>
<name>A0A0V1KE87_TRIPS</name>
<evidence type="ECO:0000313" key="2">
    <source>
        <dbReference type="EMBL" id="KRZ45326.1"/>
    </source>
</evidence>
<evidence type="ECO:0000313" key="3">
    <source>
        <dbReference type="Proteomes" id="UP000054826"/>
    </source>
</evidence>
<evidence type="ECO:0008006" key="4">
    <source>
        <dbReference type="Google" id="ProtNLM"/>
    </source>
</evidence>
<evidence type="ECO:0000256" key="1">
    <source>
        <dbReference type="SAM" id="MobiDB-lite"/>
    </source>
</evidence>
<feature type="compositionally biased region" description="Polar residues" evidence="1">
    <location>
        <begin position="77"/>
        <end position="112"/>
    </location>
</feature>
<sequence length="112" mass="12877">MMDALGVPVNVIWTSNHPEWNTKRKYRRRLFLLKYAYALNGRAEYINNTLKFVQAYKKNCSGAEDRKVKNYTRRHAAQSTLTKSAPTAIASQASPKIQNNSKRPFSKGQNEQ</sequence>
<feature type="region of interest" description="Disordered" evidence="1">
    <location>
        <begin position="74"/>
        <end position="112"/>
    </location>
</feature>
<gene>
    <name evidence="2" type="ORF">T4C_10077</name>
</gene>
<comment type="caution">
    <text evidence="2">The sequence shown here is derived from an EMBL/GenBank/DDBJ whole genome shotgun (WGS) entry which is preliminary data.</text>
</comment>
<dbReference type="Proteomes" id="UP000054826">
    <property type="component" value="Unassembled WGS sequence"/>
</dbReference>
<protein>
    <recommendedName>
        <fullName evidence="4">PiggyBac transposable element-derived protein domain-containing protein</fullName>
    </recommendedName>
</protein>
<accession>A0A0V1KE87</accession>
<organism evidence="2 3">
    <name type="scientific">Trichinella pseudospiralis</name>
    <name type="common">Parasitic roundworm</name>
    <dbReference type="NCBI Taxonomy" id="6337"/>
    <lineage>
        <taxon>Eukaryota</taxon>
        <taxon>Metazoa</taxon>
        <taxon>Ecdysozoa</taxon>
        <taxon>Nematoda</taxon>
        <taxon>Enoplea</taxon>
        <taxon>Dorylaimia</taxon>
        <taxon>Trichinellida</taxon>
        <taxon>Trichinellidae</taxon>
        <taxon>Trichinella</taxon>
    </lineage>
</organism>
<dbReference type="AlphaFoldDB" id="A0A0V1KE87"/>
<reference evidence="2 3" key="1">
    <citation type="submission" date="2015-01" db="EMBL/GenBank/DDBJ databases">
        <title>Evolution of Trichinella species and genotypes.</title>
        <authorList>
            <person name="Korhonen P.K."/>
            <person name="Edoardo P."/>
            <person name="Giuseppe L.R."/>
            <person name="Gasser R.B."/>
        </authorList>
    </citation>
    <scope>NUCLEOTIDE SEQUENCE [LARGE SCALE GENOMIC DNA]</scope>
    <source>
        <strain evidence="2">ISS176</strain>
    </source>
</reference>